<accession>A0A0R3THI5</accession>
<evidence type="ECO:0000313" key="3">
    <source>
        <dbReference type="WBParaSite" id="HNAJ_0000652601-mRNA-1"/>
    </source>
</evidence>
<sequence length="92" mass="11100">MADLELLLVQFVSRRLGHLEGAGLTWDFVRVGRWSKLHERLLNWLSVGEVFGRRDPLPRKPFRSGRRYIFDHWTEYRVHLTESHRRVNSKMK</sequence>
<name>A0A0R3THI5_RODNA</name>
<dbReference type="Proteomes" id="UP000278807">
    <property type="component" value="Unassembled WGS sequence"/>
</dbReference>
<protein>
    <submittedName>
        <fullName evidence="3">Transposase</fullName>
    </submittedName>
</protein>
<dbReference type="WBParaSite" id="HNAJ_0000652601-mRNA-1">
    <property type="protein sequence ID" value="HNAJ_0000652601-mRNA-1"/>
    <property type="gene ID" value="HNAJ_0000652601"/>
</dbReference>
<proteinExistence type="predicted"/>
<gene>
    <name evidence="1" type="ORF">HNAJ_LOCUS6522</name>
</gene>
<evidence type="ECO:0000313" key="2">
    <source>
        <dbReference type="Proteomes" id="UP000278807"/>
    </source>
</evidence>
<dbReference type="EMBL" id="UZAE01007312">
    <property type="protein sequence ID" value="VDO02382.1"/>
    <property type="molecule type" value="Genomic_DNA"/>
</dbReference>
<dbReference type="AlphaFoldDB" id="A0A0R3THI5"/>
<organism evidence="3">
    <name type="scientific">Rodentolepis nana</name>
    <name type="common">Dwarf tapeworm</name>
    <name type="synonym">Hymenolepis nana</name>
    <dbReference type="NCBI Taxonomy" id="102285"/>
    <lineage>
        <taxon>Eukaryota</taxon>
        <taxon>Metazoa</taxon>
        <taxon>Spiralia</taxon>
        <taxon>Lophotrochozoa</taxon>
        <taxon>Platyhelminthes</taxon>
        <taxon>Cestoda</taxon>
        <taxon>Eucestoda</taxon>
        <taxon>Cyclophyllidea</taxon>
        <taxon>Hymenolepididae</taxon>
        <taxon>Rodentolepis</taxon>
    </lineage>
</organism>
<reference evidence="1 2" key="2">
    <citation type="submission" date="2018-11" db="EMBL/GenBank/DDBJ databases">
        <authorList>
            <consortium name="Pathogen Informatics"/>
        </authorList>
    </citation>
    <scope>NUCLEOTIDE SEQUENCE [LARGE SCALE GENOMIC DNA]</scope>
</reference>
<dbReference type="OrthoDB" id="66881at2759"/>
<evidence type="ECO:0000313" key="1">
    <source>
        <dbReference type="EMBL" id="VDO02382.1"/>
    </source>
</evidence>
<keyword evidence="2" id="KW-1185">Reference proteome</keyword>
<reference evidence="3" key="1">
    <citation type="submission" date="2017-02" db="UniProtKB">
        <authorList>
            <consortium name="WormBaseParasite"/>
        </authorList>
    </citation>
    <scope>IDENTIFICATION</scope>
</reference>